<sequence>MLAFRMSWGWPGVAGCVVMVGGAVLLCRVYHAQRRKSPLRRTIFDDLLRALKLQAPLAEIERLFLQLTLAEEGGVARVLRMSLATVIGLCGYDPTADTDSAALQLIRPVQQSTHCLFAKRAQLWGAPTDWQEGLPGHAKQEDRGQQSGAALPHKAAQLLRAMTLMAAYMHRIDGFVIDFHHPHKLVTVDDHARAVNDLLVFLSTHDPSGRHCMASQRVGRLGWTVSFGEAEYFVTTFCNAYHPGISRRCEAEGVSLILFQPYNSFLLHNIGDETPKSATCWDNPRHIRDRIRYVIFSVAASVVFARLMENPFGCAHRAKFHAHGVWYPIAEAPQLYPAAYNIVLPNKADDNIVVDWWSQRGARHFFLQESGDEYNTPTHAPSHAHRPIHI</sequence>
<accession>A9UWU9</accession>
<organism evidence="2 3">
    <name type="scientific">Monosiga brevicollis</name>
    <name type="common">Choanoflagellate</name>
    <dbReference type="NCBI Taxonomy" id="81824"/>
    <lineage>
        <taxon>Eukaryota</taxon>
        <taxon>Choanoflagellata</taxon>
        <taxon>Craspedida</taxon>
        <taxon>Salpingoecidae</taxon>
        <taxon>Monosiga</taxon>
    </lineage>
</organism>
<protein>
    <submittedName>
        <fullName evidence="2">Uncharacterized protein</fullName>
    </submittedName>
</protein>
<evidence type="ECO:0000313" key="3">
    <source>
        <dbReference type="Proteomes" id="UP000001357"/>
    </source>
</evidence>
<evidence type="ECO:0000256" key="1">
    <source>
        <dbReference type="SAM" id="Phobius"/>
    </source>
</evidence>
<dbReference type="EMBL" id="CH991548">
    <property type="protein sequence ID" value="EDQ90106.1"/>
    <property type="molecule type" value="Genomic_DNA"/>
</dbReference>
<keyword evidence="3" id="KW-1185">Reference proteome</keyword>
<dbReference type="InterPro" id="IPR014988">
    <property type="entry name" value="Uncharacterised_YqcI/YcgG"/>
</dbReference>
<keyword evidence="1" id="KW-0472">Membrane</keyword>
<name>A9UWU9_MONBE</name>
<dbReference type="PROSITE" id="PS51257">
    <property type="entry name" value="PROKAR_LIPOPROTEIN"/>
    <property type="match status" value="1"/>
</dbReference>
<reference evidence="2 3" key="1">
    <citation type="journal article" date="2008" name="Nature">
        <title>The genome of the choanoflagellate Monosiga brevicollis and the origin of metazoans.</title>
        <authorList>
            <consortium name="JGI Sequencing"/>
            <person name="King N."/>
            <person name="Westbrook M.J."/>
            <person name="Young S.L."/>
            <person name="Kuo A."/>
            <person name="Abedin M."/>
            <person name="Chapman J."/>
            <person name="Fairclough S."/>
            <person name="Hellsten U."/>
            <person name="Isogai Y."/>
            <person name="Letunic I."/>
            <person name="Marr M."/>
            <person name="Pincus D."/>
            <person name="Putnam N."/>
            <person name="Rokas A."/>
            <person name="Wright K.J."/>
            <person name="Zuzow R."/>
            <person name="Dirks W."/>
            <person name="Good M."/>
            <person name="Goodstein D."/>
            <person name="Lemons D."/>
            <person name="Li W."/>
            <person name="Lyons J.B."/>
            <person name="Morris A."/>
            <person name="Nichols S."/>
            <person name="Richter D.J."/>
            <person name="Salamov A."/>
            <person name="Bork P."/>
            <person name="Lim W.A."/>
            <person name="Manning G."/>
            <person name="Miller W.T."/>
            <person name="McGinnis W."/>
            <person name="Shapiro H."/>
            <person name="Tjian R."/>
            <person name="Grigoriev I.V."/>
            <person name="Rokhsar D."/>
        </authorList>
    </citation>
    <scope>NUCLEOTIDE SEQUENCE [LARGE SCALE GENOMIC DNA]</scope>
    <source>
        <strain evidence="3">MX1 / ATCC 50154</strain>
    </source>
</reference>
<dbReference type="Proteomes" id="UP000001357">
    <property type="component" value="Unassembled WGS sequence"/>
</dbReference>
<dbReference type="Pfam" id="PF08892">
    <property type="entry name" value="YqcI_YcgG"/>
    <property type="match status" value="1"/>
</dbReference>
<feature type="transmembrane region" description="Helical" evidence="1">
    <location>
        <begin position="12"/>
        <end position="31"/>
    </location>
</feature>
<dbReference type="KEGG" id="mbr:MONBRDRAFT_36681"/>
<dbReference type="RefSeq" id="XP_001744873.1">
    <property type="nucleotide sequence ID" value="XM_001744821.1"/>
</dbReference>
<dbReference type="AlphaFoldDB" id="A9UWU9"/>
<gene>
    <name evidence="2" type="ORF">MONBRDRAFT_36681</name>
</gene>
<proteinExistence type="predicted"/>
<dbReference type="eggNOG" id="ENOG502S1C4">
    <property type="taxonomic scope" value="Eukaryota"/>
</dbReference>
<dbReference type="GeneID" id="5890311"/>
<keyword evidence="1" id="KW-0812">Transmembrane</keyword>
<keyword evidence="1" id="KW-1133">Transmembrane helix</keyword>
<dbReference type="InParanoid" id="A9UWU9"/>
<evidence type="ECO:0000313" key="2">
    <source>
        <dbReference type="EMBL" id="EDQ90106.1"/>
    </source>
</evidence>